<evidence type="ECO:0000256" key="5">
    <source>
        <dbReference type="ARBA" id="ARBA00022792"/>
    </source>
</evidence>
<keyword evidence="13" id="KW-1185">Reference proteome</keyword>
<dbReference type="PANTHER" id="PTHR31586">
    <property type="entry name" value="CYTOCHROME C OXIDASE PROTEIN 20"/>
    <property type="match status" value="1"/>
</dbReference>
<evidence type="ECO:0000256" key="11">
    <source>
        <dbReference type="SAM" id="MobiDB-lite"/>
    </source>
</evidence>
<keyword evidence="4" id="KW-0812">Transmembrane</keyword>
<dbReference type="Proteomes" id="UP001265746">
    <property type="component" value="Unassembled WGS sequence"/>
</dbReference>
<accession>A0AAD9SKK7</accession>
<organism evidence="12 13">
    <name type="scientific">Phomopsis amygdali</name>
    <name type="common">Fusicoccum amygdali</name>
    <dbReference type="NCBI Taxonomy" id="1214568"/>
    <lineage>
        <taxon>Eukaryota</taxon>
        <taxon>Fungi</taxon>
        <taxon>Dikarya</taxon>
        <taxon>Ascomycota</taxon>
        <taxon>Pezizomycotina</taxon>
        <taxon>Sordariomycetes</taxon>
        <taxon>Sordariomycetidae</taxon>
        <taxon>Diaporthales</taxon>
        <taxon>Diaporthaceae</taxon>
        <taxon>Diaporthe</taxon>
    </lineage>
</organism>
<name>A0AAD9SKK7_PHOAM</name>
<dbReference type="GO" id="GO:0033617">
    <property type="term" value="P:mitochondrial respiratory chain complex IV assembly"/>
    <property type="evidence" value="ECO:0007669"/>
    <property type="project" value="InterPro"/>
</dbReference>
<dbReference type="InterPro" id="IPR022533">
    <property type="entry name" value="Cox20"/>
</dbReference>
<protein>
    <recommendedName>
        <fullName evidence="3 9">Cytochrome c oxidase assembly protein COX20, mitochondrial</fullName>
    </recommendedName>
</protein>
<feature type="coiled-coil region" evidence="10">
    <location>
        <begin position="137"/>
        <end position="166"/>
    </location>
</feature>
<evidence type="ECO:0000313" key="13">
    <source>
        <dbReference type="Proteomes" id="UP001265746"/>
    </source>
</evidence>
<gene>
    <name evidence="12" type="ORF">N8I77_003728</name>
</gene>
<evidence type="ECO:0000256" key="2">
    <source>
        <dbReference type="ARBA" id="ARBA00009575"/>
    </source>
</evidence>
<keyword evidence="6" id="KW-1133">Transmembrane helix</keyword>
<dbReference type="PIRSF" id="PIRSF007871">
    <property type="entry name" value="Cox20"/>
    <property type="match status" value="1"/>
</dbReference>
<comment type="caution">
    <text evidence="12">The sequence shown here is derived from an EMBL/GenBank/DDBJ whole genome shotgun (WGS) entry which is preliminary data.</text>
</comment>
<dbReference type="AlphaFoldDB" id="A0AAD9SKK7"/>
<evidence type="ECO:0000256" key="1">
    <source>
        <dbReference type="ARBA" id="ARBA00004273"/>
    </source>
</evidence>
<evidence type="ECO:0000256" key="9">
    <source>
        <dbReference type="PIRNR" id="PIRNR007871"/>
    </source>
</evidence>
<evidence type="ECO:0000256" key="3">
    <source>
        <dbReference type="ARBA" id="ARBA00017689"/>
    </source>
</evidence>
<dbReference type="EMBL" id="JAUJFL010000002">
    <property type="protein sequence ID" value="KAK2610280.1"/>
    <property type="molecule type" value="Genomic_DNA"/>
</dbReference>
<feature type="region of interest" description="Disordered" evidence="11">
    <location>
        <begin position="1"/>
        <end position="32"/>
    </location>
</feature>
<dbReference type="Pfam" id="PF12597">
    <property type="entry name" value="Cox20"/>
    <property type="match status" value="1"/>
</dbReference>
<keyword evidence="5 9" id="KW-0999">Mitochondrion inner membrane</keyword>
<keyword evidence="10" id="KW-0175">Coiled coil</keyword>
<sequence>MSASPSSPNDPAPDRMAGSADDEQARKSQAAAMERFAEVSLKSVPLPEGVDPNKRATVGEAFKTIKSDDLLKVHQTPCSRDGFLTGIGSGAAVGFLRYIIGAPVPKSANWAVGSGVAMSILAYEYCQYQRRVERANMKRVVEVVSKKQAEARKQEEEKKLQNKVEKVAPANKTTGKAWYKFW</sequence>
<comment type="subcellular location">
    <subcellularLocation>
        <location evidence="1 9">Mitochondrion inner membrane</location>
    </subcellularLocation>
</comment>
<comment type="similarity">
    <text evidence="2 9">Belongs to the COX20 family.</text>
</comment>
<proteinExistence type="inferred from homology"/>
<evidence type="ECO:0000256" key="8">
    <source>
        <dbReference type="ARBA" id="ARBA00023136"/>
    </source>
</evidence>
<evidence type="ECO:0000256" key="10">
    <source>
        <dbReference type="SAM" id="Coils"/>
    </source>
</evidence>
<dbReference type="PANTHER" id="PTHR31586:SF1">
    <property type="entry name" value="CYTOCHROME C OXIDASE ASSEMBLY PROTEIN COX20, MITOCHONDRIAL"/>
    <property type="match status" value="1"/>
</dbReference>
<keyword evidence="7 9" id="KW-0496">Mitochondrion</keyword>
<evidence type="ECO:0000256" key="4">
    <source>
        <dbReference type="ARBA" id="ARBA00022692"/>
    </source>
</evidence>
<reference evidence="12" key="1">
    <citation type="submission" date="2023-06" db="EMBL/GenBank/DDBJ databases">
        <authorList>
            <person name="Noh H."/>
        </authorList>
    </citation>
    <scope>NUCLEOTIDE SEQUENCE</scope>
    <source>
        <strain evidence="12">DUCC20226</strain>
    </source>
</reference>
<comment type="function">
    <text evidence="9">Involved in the assembly of the cytochrome c oxidase complex.</text>
</comment>
<evidence type="ECO:0000256" key="7">
    <source>
        <dbReference type="ARBA" id="ARBA00023128"/>
    </source>
</evidence>
<evidence type="ECO:0000313" key="12">
    <source>
        <dbReference type="EMBL" id="KAK2610280.1"/>
    </source>
</evidence>
<dbReference type="GO" id="GO:0005743">
    <property type="term" value="C:mitochondrial inner membrane"/>
    <property type="evidence" value="ECO:0007669"/>
    <property type="project" value="UniProtKB-SubCell"/>
</dbReference>
<keyword evidence="8 9" id="KW-0472">Membrane</keyword>
<evidence type="ECO:0000256" key="6">
    <source>
        <dbReference type="ARBA" id="ARBA00022989"/>
    </source>
</evidence>